<comment type="subcellular location">
    <subcellularLocation>
        <location evidence="1">Membrane</location>
        <topology evidence="1">Multi-pass membrane protein</topology>
    </subcellularLocation>
</comment>
<evidence type="ECO:0000256" key="2">
    <source>
        <dbReference type="ARBA" id="ARBA00022692"/>
    </source>
</evidence>
<dbReference type="Proteomes" id="UP000515908">
    <property type="component" value="Chromosome 17"/>
</dbReference>
<dbReference type="EMBL" id="LR877161">
    <property type="protein sequence ID" value="CAD2220425.1"/>
    <property type="molecule type" value="Genomic_DNA"/>
</dbReference>
<organism evidence="6 7">
    <name type="scientific">Angomonas deanei</name>
    <dbReference type="NCBI Taxonomy" id="59799"/>
    <lineage>
        <taxon>Eukaryota</taxon>
        <taxon>Discoba</taxon>
        <taxon>Euglenozoa</taxon>
        <taxon>Kinetoplastea</taxon>
        <taxon>Metakinetoplastina</taxon>
        <taxon>Trypanosomatida</taxon>
        <taxon>Trypanosomatidae</taxon>
        <taxon>Strigomonadinae</taxon>
        <taxon>Angomonas</taxon>
    </lineage>
</organism>
<keyword evidence="4 5" id="KW-0472">Membrane</keyword>
<feature type="transmembrane region" description="Helical" evidence="5">
    <location>
        <begin position="541"/>
        <end position="560"/>
    </location>
</feature>
<dbReference type="Gene3D" id="1.20.1250.20">
    <property type="entry name" value="MFS general substrate transporter like domains"/>
    <property type="match status" value="1"/>
</dbReference>
<evidence type="ECO:0000256" key="5">
    <source>
        <dbReference type="SAM" id="Phobius"/>
    </source>
</evidence>
<feature type="transmembrane region" description="Helical" evidence="5">
    <location>
        <begin position="101"/>
        <end position="120"/>
    </location>
</feature>
<dbReference type="PANTHER" id="PTHR21576">
    <property type="entry name" value="UNCHARACTERIZED NODULIN-LIKE PROTEIN"/>
    <property type="match status" value="1"/>
</dbReference>
<dbReference type="SUPFAM" id="SSF103473">
    <property type="entry name" value="MFS general substrate transporter"/>
    <property type="match status" value="2"/>
</dbReference>
<dbReference type="Pfam" id="PF07690">
    <property type="entry name" value="MFS_1"/>
    <property type="match status" value="1"/>
</dbReference>
<feature type="transmembrane region" description="Helical" evidence="5">
    <location>
        <begin position="407"/>
        <end position="432"/>
    </location>
</feature>
<dbReference type="InterPro" id="IPR036259">
    <property type="entry name" value="MFS_trans_sf"/>
</dbReference>
<feature type="transmembrane region" description="Helical" evidence="5">
    <location>
        <begin position="444"/>
        <end position="463"/>
    </location>
</feature>
<feature type="transmembrane region" description="Helical" evidence="5">
    <location>
        <begin position="195"/>
        <end position="214"/>
    </location>
</feature>
<keyword evidence="2 5" id="KW-0812">Transmembrane</keyword>
<feature type="transmembrane region" description="Helical" evidence="5">
    <location>
        <begin position="168"/>
        <end position="189"/>
    </location>
</feature>
<feature type="transmembrane region" description="Helical" evidence="5">
    <location>
        <begin position="286"/>
        <end position="307"/>
    </location>
</feature>
<feature type="transmembrane region" description="Helical" evidence="5">
    <location>
        <begin position="76"/>
        <end position="94"/>
    </location>
</feature>
<sequence>MGFKPTEEHVDEKEVKAQLYELKTDHLRPVNENARFAIFTLGIFTMVCDAFGSYTYNLVSGDLQTQYNLSQRDSTTITTCGSVVGYAVLPYAIVFDFLGPLPIAILSIFIFPLGALLIALCFQGVIVGNVVRLCVFYSFMNVGTTLYDLTISQTVLSHFPRNRGYVVAILKSMIGIGSSLTGSLYMGFFPDRSSFFYFLMVYAVICAVLCSIFMRLPKYTLTGYEEKYLKPEEKERRVARRAVYVKQNPPMLRFHVTLAILIFLIIYTVVTAALITYLNLHQPYRRAFAIVTTVGWSLFFFIGFPIWPTTPRRNRRNEELHVVERDEGKEAPSLIEERHSDENLHDDFVQNDDTIPTVPSDDYKEVTLAHPYHPEEHEPKKVIETEVDFIAPQYQTSFWRNLLTPHLWCLFWIHFAVLGTEMMIMNNAAFIFEALSGKPIPDSLRTLLTVLNGTGTAVGRMAMSFFEVWTTTRKPEKRVPLTCALYFPSTTVLITIVLLLTLPQNVLPLSYVLSAIGNGFLGAITALLPRTLYARDHAKHYNFLFFATSCSAIAINRFLYGEWYTQQAEKHNEKVCYRRVCVQMPLFVCIGLSCTTFFTTTLLHLRYRSFCRKVMAERAALERESNELGSCPWEKFQR</sequence>
<dbReference type="GO" id="GO:0016020">
    <property type="term" value="C:membrane"/>
    <property type="evidence" value="ECO:0007669"/>
    <property type="project" value="UniProtKB-SubCell"/>
</dbReference>
<evidence type="ECO:0000256" key="3">
    <source>
        <dbReference type="ARBA" id="ARBA00022989"/>
    </source>
</evidence>
<evidence type="ECO:0000256" key="4">
    <source>
        <dbReference type="ARBA" id="ARBA00023136"/>
    </source>
</evidence>
<feature type="transmembrane region" description="Helical" evidence="5">
    <location>
        <begin position="256"/>
        <end position="280"/>
    </location>
</feature>
<dbReference type="VEuPathDB" id="TriTrypDB:ADEAN_000794700"/>
<name>A0A7G2CLX2_9TRYP</name>
<evidence type="ECO:0000313" key="6">
    <source>
        <dbReference type="EMBL" id="CAD2220425.1"/>
    </source>
</evidence>
<dbReference type="PANTHER" id="PTHR21576:SF157">
    <property type="entry name" value="NODULIN-LIKE DOMAIN-CONTAINING PROTEIN"/>
    <property type="match status" value="1"/>
</dbReference>
<gene>
    <name evidence="6" type="ORF">ADEAN_000794700</name>
</gene>
<accession>A0A7G2CLX2</accession>
<reference evidence="6 7" key="1">
    <citation type="submission" date="2020-08" db="EMBL/GenBank/DDBJ databases">
        <authorList>
            <person name="Newling K."/>
            <person name="Davey J."/>
            <person name="Forrester S."/>
        </authorList>
    </citation>
    <scope>NUCLEOTIDE SEQUENCE [LARGE SCALE GENOMIC DNA]</scope>
    <source>
        <strain evidence="7">Crithidia deanei Carvalho (ATCC PRA-265)</strain>
    </source>
</reference>
<dbReference type="AlphaFoldDB" id="A0A7G2CLX2"/>
<proteinExistence type="predicted"/>
<evidence type="ECO:0000256" key="1">
    <source>
        <dbReference type="ARBA" id="ARBA00004141"/>
    </source>
</evidence>
<keyword evidence="3 5" id="KW-1133">Transmembrane helix</keyword>
<feature type="transmembrane region" description="Helical" evidence="5">
    <location>
        <begin position="484"/>
        <end position="503"/>
    </location>
</feature>
<protein>
    <submittedName>
        <fullName evidence="6">Major Facilitator Superfamily, putative</fullName>
    </submittedName>
</protein>
<dbReference type="InterPro" id="IPR011701">
    <property type="entry name" value="MFS"/>
</dbReference>
<dbReference type="GO" id="GO:0022857">
    <property type="term" value="F:transmembrane transporter activity"/>
    <property type="evidence" value="ECO:0007669"/>
    <property type="project" value="InterPro"/>
</dbReference>
<evidence type="ECO:0000313" key="7">
    <source>
        <dbReference type="Proteomes" id="UP000515908"/>
    </source>
</evidence>
<feature type="transmembrane region" description="Helical" evidence="5">
    <location>
        <begin position="584"/>
        <end position="605"/>
    </location>
</feature>
<keyword evidence="7" id="KW-1185">Reference proteome</keyword>
<feature type="transmembrane region" description="Helical" evidence="5">
    <location>
        <begin position="36"/>
        <end position="56"/>
    </location>
</feature>
<feature type="transmembrane region" description="Helical" evidence="5">
    <location>
        <begin position="509"/>
        <end position="529"/>
    </location>
</feature>